<feature type="region of interest" description="Disordered" evidence="1">
    <location>
        <begin position="414"/>
        <end position="470"/>
    </location>
</feature>
<gene>
    <name evidence="2" type="ORF">MVEN_01731600</name>
</gene>
<dbReference type="PANTHER" id="PTHR31912">
    <property type="entry name" value="IP13529P"/>
    <property type="match status" value="1"/>
</dbReference>
<reference evidence="2" key="1">
    <citation type="submission" date="2020-05" db="EMBL/GenBank/DDBJ databases">
        <title>Mycena genomes resolve the evolution of fungal bioluminescence.</title>
        <authorList>
            <person name="Tsai I.J."/>
        </authorList>
    </citation>
    <scope>NUCLEOTIDE SEQUENCE</scope>
    <source>
        <strain evidence="2">CCC161011</strain>
    </source>
</reference>
<dbReference type="OrthoDB" id="2506088at2759"/>
<organism evidence="2 3">
    <name type="scientific">Mycena venus</name>
    <dbReference type="NCBI Taxonomy" id="2733690"/>
    <lineage>
        <taxon>Eukaryota</taxon>
        <taxon>Fungi</taxon>
        <taxon>Dikarya</taxon>
        <taxon>Basidiomycota</taxon>
        <taxon>Agaricomycotina</taxon>
        <taxon>Agaricomycetes</taxon>
        <taxon>Agaricomycetidae</taxon>
        <taxon>Agaricales</taxon>
        <taxon>Marasmiineae</taxon>
        <taxon>Mycenaceae</taxon>
        <taxon>Mycena</taxon>
    </lineage>
</organism>
<evidence type="ECO:0000313" key="3">
    <source>
        <dbReference type="Proteomes" id="UP000620124"/>
    </source>
</evidence>
<proteinExistence type="predicted"/>
<sequence>MMQYRNGLIGKHFKTLIQTMIFHIHDIVTPDQFSLVRALGELGPMLWLSVIDNMEEYLADLQILIDNLLDAFASIDPTKILIKLKLHVLQHIVQDIRRRGPAVRFSTEVFECFNAIFRLCSVLSNHQAPSRDIAAKFADLDRVKHILSGGYWFDKSEAAWVRAGKDVQRILRNTPIIQRHLGWAPPPFWTPGLIKAVAQKKQAKLRPLTAEEAMLIGAVNPTNITLDLDTPWTNGVNVATASGDYCTVGSWAVFRVCNFPMVARVSKILLPKSSKSAQGFLVVSKYDVGEALHPHYHMPILLPNAAASRVIVPSDSIQFSFNAQHDCRACGCDATGVTRQRQERQESDTIIQSIVHKDDARFIINTHGFHNAGLLRKYLPVALTKPRPLFLDRRQRHDELSAILSVTQKAKRAATQEKAAATREKAKAAKAGSAAADPQQMMAGSGGTETRGTEIEDEGGPQKRTRHEIE</sequence>
<dbReference type="EMBL" id="JACAZI010000016">
    <property type="protein sequence ID" value="KAF7343014.1"/>
    <property type="molecule type" value="Genomic_DNA"/>
</dbReference>
<dbReference type="AlphaFoldDB" id="A0A8H7CMB1"/>
<dbReference type="PANTHER" id="PTHR31912:SF34">
    <property type="entry name" value="NOTOCHORD-RELATED PROTEIN"/>
    <property type="match status" value="1"/>
</dbReference>
<accession>A0A8H7CMB1</accession>
<name>A0A8H7CMB1_9AGAR</name>
<protein>
    <submittedName>
        <fullName evidence="2">Uncharacterized protein</fullName>
    </submittedName>
</protein>
<evidence type="ECO:0000313" key="2">
    <source>
        <dbReference type="EMBL" id="KAF7343014.1"/>
    </source>
</evidence>
<evidence type="ECO:0000256" key="1">
    <source>
        <dbReference type="SAM" id="MobiDB-lite"/>
    </source>
</evidence>
<dbReference type="Proteomes" id="UP000620124">
    <property type="component" value="Unassembled WGS sequence"/>
</dbReference>
<comment type="caution">
    <text evidence="2">The sequence shown here is derived from an EMBL/GenBank/DDBJ whole genome shotgun (WGS) entry which is preliminary data.</text>
</comment>
<keyword evidence="3" id="KW-1185">Reference proteome</keyword>